<name>A0A0V0YQX1_TRISP</name>
<keyword evidence="2" id="KW-1185">Reference proteome</keyword>
<reference evidence="1 2" key="1">
    <citation type="submission" date="2015-01" db="EMBL/GenBank/DDBJ databases">
        <title>Evolution of Trichinella species and genotypes.</title>
        <authorList>
            <person name="Korhonen P.K."/>
            <person name="Edoardo P."/>
            <person name="Giuseppe L.R."/>
            <person name="Gasser R.B."/>
        </authorList>
    </citation>
    <scope>NUCLEOTIDE SEQUENCE [LARGE SCALE GENOMIC DNA]</scope>
    <source>
        <strain evidence="1">ISS3</strain>
    </source>
</reference>
<proteinExistence type="predicted"/>
<dbReference type="AlphaFoldDB" id="A0A0V0YQX1"/>
<evidence type="ECO:0000313" key="2">
    <source>
        <dbReference type="Proteomes" id="UP000054776"/>
    </source>
</evidence>
<dbReference type="InParanoid" id="A0A0V0YQX1"/>
<evidence type="ECO:0000313" key="1">
    <source>
        <dbReference type="EMBL" id="KRY02508.1"/>
    </source>
</evidence>
<organism evidence="1 2">
    <name type="scientific">Trichinella spiralis</name>
    <name type="common">Trichina worm</name>
    <dbReference type="NCBI Taxonomy" id="6334"/>
    <lineage>
        <taxon>Eukaryota</taxon>
        <taxon>Metazoa</taxon>
        <taxon>Ecdysozoa</taxon>
        <taxon>Nematoda</taxon>
        <taxon>Enoplea</taxon>
        <taxon>Dorylaimia</taxon>
        <taxon>Trichinellida</taxon>
        <taxon>Trichinellidae</taxon>
        <taxon>Trichinella</taxon>
    </lineage>
</organism>
<protein>
    <submittedName>
        <fullName evidence="1">Uncharacterized protein</fullName>
    </submittedName>
</protein>
<dbReference type="EMBL" id="JYDH01006126">
    <property type="protein sequence ID" value="KRY02508.1"/>
    <property type="molecule type" value="Genomic_DNA"/>
</dbReference>
<comment type="caution">
    <text evidence="1">The sequence shown here is derived from an EMBL/GenBank/DDBJ whole genome shotgun (WGS) entry which is preliminary data.</text>
</comment>
<dbReference type="Proteomes" id="UP000054776">
    <property type="component" value="Unassembled WGS sequence"/>
</dbReference>
<sequence length="30" mass="3243">MGTKLSPSGTKPYQQKALVPQGISEVDLRL</sequence>
<accession>A0A0V0YQX1</accession>
<gene>
    <name evidence="1" type="ORF">T01_5963</name>
</gene>